<reference evidence="2 3" key="1">
    <citation type="submission" date="2023-01" db="EMBL/GenBank/DDBJ databases">
        <authorList>
            <person name="Kreplak J."/>
        </authorList>
    </citation>
    <scope>NUCLEOTIDE SEQUENCE [LARGE SCALE GENOMIC DNA]</scope>
</reference>
<feature type="chain" id="PRO_5043359395" evidence="1">
    <location>
        <begin position="26"/>
        <end position="286"/>
    </location>
</feature>
<dbReference type="EMBL" id="OX451740">
    <property type="protein sequence ID" value="CAI8615074.1"/>
    <property type="molecule type" value="Genomic_DNA"/>
</dbReference>
<evidence type="ECO:0000256" key="1">
    <source>
        <dbReference type="SAM" id="SignalP"/>
    </source>
</evidence>
<dbReference type="AlphaFoldDB" id="A0AAV1AX69"/>
<name>A0AAV1AX69_VICFA</name>
<accession>A0AAV1AX69</accession>
<protein>
    <submittedName>
        <fullName evidence="2">Uncharacterized protein</fullName>
    </submittedName>
</protein>
<organism evidence="2 3">
    <name type="scientific">Vicia faba</name>
    <name type="common">Broad bean</name>
    <name type="synonym">Faba vulgaris</name>
    <dbReference type="NCBI Taxonomy" id="3906"/>
    <lineage>
        <taxon>Eukaryota</taxon>
        <taxon>Viridiplantae</taxon>
        <taxon>Streptophyta</taxon>
        <taxon>Embryophyta</taxon>
        <taxon>Tracheophyta</taxon>
        <taxon>Spermatophyta</taxon>
        <taxon>Magnoliopsida</taxon>
        <taxon>eudicotyledons</taxon>
        <taxon>Gunneridae</taxon>
        <taxon>Pentapetalae</taxon>
        <taxon>rosids</taxon>
        <taxon>fabids</taxon>
        <taxon>Fabales</taxon>
        <taxon>Fabaceae</taxon>
        <taxon>Papilionoideae</taxon>
        <taxon>50 kb inversion clade</taxon>
        <taxon>NPAAA clade</taxon>
        <taxon>Hologalegina</taxon>
        <taxon>IRL clade</taxon>
        <taxon>Fabeae</taxon>
        <taxon>Vicia</taxon>
    </lineage>
</organism>
<dbReference type="Proteomes" id="UP001157006">
    <property type="component" value="Chromosome 5"/>
</dbReference>
<proteinExistence type="predicted"/>
<keyword evidence="1" id="KW-0732">Signal</keyword>
<sequence>MYVVFLAKVVPLHLNLFFIKHWTLACHMLVDFCIDILNQNKVEAQTVMFHIGYKYLQVGWKFVSINHHVFRGIWTVKAVARLSRTSFEPYDKMCHYLSHDFFGFYLQNLQLDQQLEHQNLQFAVAVVLSCGSIWTVKAVTRLSYHGHPLSLKIKQLYVVFLAKVVPLCLNLFFIKHWTLACYMFPDFCIDILNQNKVEAQTVMFHIGYKYLQIGWKFVSINHHVFRGPAIVGVLQECEYEAYEVLNYILLLREVEEFWTNMVWHSIVWGKPISRCMEQFAILDYNG</sequence>
<gene>
    <name evidence="2" type="ORF">VFH_V161360</name>
</gene>
<feature type="signal peptide" evidence="1">
    <location>
        <begin position="1"/>
        <end position="25"/>
    </location>
</feature>
<keyword evidence="3" id="KW-1185">Reference proteome</keyword>
<evidence type="ECO:0000313" key="3">
    <source>
        <dbReference type="Proteomes" id="UP001157006"/>
    </source>
</evidence>
<evidence type="ECO:0000313" key="2">
    <source>
        <dbReference type="EMBL" id="CAI8615074.1"/>
    </source>
</evidence>